<evidence type="ECO:0000259" key="1">
    <source>
        <dbReference type="Pfam" id="PF01408"/>
    </source>
</evidence>
<proteinExistence type="predicted"/>
<organism evidence="3 4">
    <name type="scientific">Baudoinia panamericana (strain UAMH 10762)</name>
    <name type="common">Angels' share fungus</name>
    <name type="synonym">Baudoinia compniacensis (strain UAMH 10762)</name>
    <dbReference type="NCBI Taxonomy" id="717646"/>
    <lineage>
        <taxon>Eukaryota</taxon>
        <taxon>Fungi</taxon>
        <taxon>Dikarya</taxon>
        <taxon>Ascomycota</taxon>
        <taxon>Pezizomycotina</taxon>
        <taxon>Dothideomycetes</taxon>
        <taxon>Dothideomycetidae</taxon>
        <taxon>Mycosphaerellales</taxon>
        <taxon>Teratosphaeriaceae</taxon>
        <taxon>Baudoinia</taxon>
    </lineage>
</organism>
<dbReference type="HOGENOM" id="CLU_023194_1_1_1"/>
<dbReference type="AlphaFoldDB" id="M2LUQ3"/>
<dbReference type="Proteomes" id="UP000011761">
    <property type="component" value="Unassembled WGS sequence"/>
</dbReference>
<feature type="domain" description="Gfo/Idh/MocA-like oxidoreductase N-terminal" evidence="1">
    <location>
        <begin position="10"/>
        <end position="127"/>
    </location>
</feature>
<gene>
    <name evidence="3" type="ORF">BAUCODRAFT_86880</name>
</gene>
<dbReference type="RefSeq" id="XP_007674709.1">
    <property type="nucleotide sequence ID" value="XM_007676519.2"/>
</dbReference>
<sequence length="354" mass="37693">MASAPTRSPINIAVVGIGQIGPRHVQSILGCRDATLLCVVDPGPSAVDVATSLGTKLFPSVAAMLEECRPDGAYVCTPNSVHAANAAELLKAGIHVLVEKPIATIVADGKRVVELARSSERHLLVGHHRRFNPFVVAAKDALSKGVVGTVIAVSGLWMTGKPDSYYLPPTEWRRRSGIGGPILINLIHEVDILMYLLGPITRVYAEMTLSSRGYEAEEGAAVLLRFTSGVVGTFLLSDATPSNHNFESATGENPIVPRAGKDIYRIFGSEGTLSVGDQVLTRHADGTARNWTEPIHDESIGVIRTIPFDAQVAHFVEVVRGTEEPRCSGEDGLRALVVCDAIKRAIASGNAVDI</sequence>
<dbReference type="PANTHER" id="PTHR43377">
    <property type="entry name" value="BILIVERDIN REDUCTASE A"/>
    <property type="match status" value="1"/>
</dbReference>
<evidence type="ECO:0008006" key="5">
    <source>
        <dbReference type="Google" id="ProtNLM"/>
    </source>
</evidence>
<dbReference type="KEGG" id="bcom:BAUCODRAFT_86880"/>
<feature type="non-terminal residue" evidence="3">
    <location>
        <position position="354"/>
    </location>
</feature>
<dbReference type="EMBL" id="KB445553">
    <property type="protein sequence ID" value="EMC98332.1"/>
    <property type="molecule type" value="Genomic_DNA"/>
</dbReference>
<dbReference type="Gene3D" id="3.40.50.720">
    <property type="entry name" value="NAD(P)-binding Rossmann-like Domain"/>
    <property type="match status" value="1"/>
</dbReference>
<dbReference type="InterPro" id="IPR004104">
    <property type="entry name" value="Gfo/Idh/MocA-like_OxRdtase_C"/>
</dbReference>
<dbReference type="STRING" id="717646.M2LUQ3"/>
<protein>
    <recommendedName>
        <fullName evidence="5">Gfo/Idh/MocA-like oxidoreductase N-terminal domain-containing protein</fullName>
    </recommendedName>
</protein>
<dbReference type="InterPro" id="IPR000683">
    <property type="entry name" value="Gfo/Idh/MocA-like_OxRdtase_N"/>
</dbReference>
<dbReference type="OMA" id="VPDMTRW"/>
<name>M2LUQ3_BAUPA</name>
<evidence type="ECO:0000313" key="3">
    <source>
        <dbReference type="EMBL" id="EMC98332.1"/>
    </source>
</evidence>
<dbReference type="SUPFAM" id="SSF51735">
    <property type="entry name" value="NAD(P)-binding Rossmann-fold domains"/>
    <property type="match status" value="1"/>
</dbReference>
<accession>M2LUQ3</accession>
<dbReference type="Gene3D" id="3.30.360.10">
    <property type="entry name" value="Dihydrodipicolinate Reductase, domain 2"/>
    <property type="match status" value="1"/>
</dbReference>
<dbReference type="GeneID" id="19117435"/>
<dbReference type="eggNOG" id="KOG2741">
    <property type="taxonomic scope" value="Eukaryota"/>
</dbReference>
<dbReference type="OrthoDB" id="446809at2759"/>
<dbReference type="SUPFAM" id="SSF55347">
    <property type="entry name" value="Glyceraldehyde-3-phosphate dehydrogenase-like, C-terminal domain"/>
    <property type="match status" value="1"/>
</dbReference>
<dbReference type="Pfam" id="PF02894">
    <property type="entry name" value="GFO_IDH_MocA_C"/>
    <property type="match status" value="1"/>
</dbReference>
<dbReference type="GO" id="GO:0000166">
    <property type="term" value="F:nucleotide binding"/>
    <property type="evidence" value="ECO:0007669"/>
    <property type="project" value="InterPro"/>
</dbReference>
<dbReference type="Pfam" id="PF01408">
    <property type="entry name" value="GFO_IDH_MocA"/>
    <property type="match status" value="1"/>
</dbReference>
<evidence type="ECO:0000259" key="2">
    <source>
        <dbReference type="Pfam" id="PF02894"/>
    </source>
</evidence>
<reference evidence="3 4" key="1">
    <citation type="journal article" date="2012" name="PLoS Pathog.">
        <title>Diverse lifestyles and strategies of plant pathogenesis encoded in the genomes of eighteen Dothideomycetes fungi.</title>
        <authorList>
            <person name="Ohm R.A."/>
            <person name="Feau N."/>
            <person name="Henrissat B."/>
            <person name="Schoch C.L."/>
            <person name="Horwitz B.A."/>
            <person name="Barry K.W."/>
            <person name="Condon B.J."/>
            <person name="Copeland A.C."/>
            <person name="Dhillon B."/>
            <person name="Glaser F."/>
            <person name="Hesse C.N."/>
            <person name="Kosti I."/>
            <person name="LaButti K."/>
            <person name="Lindquist E.A."/>
            <person name="Lucas S."/>
            <person name="Salamov A.A."/>
            <person name="Bradshaw R.E."/>
            <person name="Ciuffetti L."/>
            <person name="Hamelin R.C."/>
            <person name="Kema G.H.J."/>
            <person name="Lawrence C."/>
            <person name="Scott J.A."/>
            <person name="Spatafora J.W."/>
            <person name="Turgeon B.G."/>
            <person name="de Wit P.J.G.M."/>
            <person name="Zhong S."/>
            <person name="Goodwin S.B."/>
            <person name="Grigoriev I.V."/>
        </authorList>
    </citation>
    <scope>NUCLEOTIDE SEQUENCE [LARGE SCALE GENOMIC DNA]</scope>
    <source>
        <strain evidence="3 4">UAMH 10762</strain>
    </source>
</reference>
<dbReference type="InterPro" id="IPR036291">
    <property type="entry name" value="NAD(P)-bd_dom_sf"/>
</dbReference>
<evidence type="ECO:0000313" key="4">
    <source>
        <dbReference type="Proteomes" id="UP000011761"/>
    </source>
</evidence>
<dbReference type="PANTHER" id="PTHR43377:SF1">
    <property type="entry name" value="BILIVERDIN REDUCTASE A"/>
    <property type="match status" value="1"/>
</dbReference>
<keyword evidence="4" id="KW-1185">Reference proteome</keyword>
<feature type="domain" description="Gfo/Idh/MocA-like oxidoreductase C-terminal" evidence="2">
    <location>
        <begin position="139"/>
        <end position="353"/>
    </location>
</feature>
<dbReference type="InterPro" id="IPR051450">
    <property type="entry name" value="Gfo/Idh/MocA_Oxidoreductases"/>
</dbReference>